<dbReference type="OrthoDB" id="9801098at2"/>
<evidence type="ECO:0000256" key="2">
    <source>
        <dbReference type="ARBA" id="ARBA00006763"/>
    </source>
</evidence>
<evidence type="ECO:0000256" key="1">
    <source>
        <dbReference type="ARBA" id="ARBA00000274"/>
    </source>
</evidence>
<dbReference type="GO" id="GO:0008714">
    <property type="term" value="F:AMP nucleosidase activity"/>
    <property type="evidence" value="ECO:0007669"/>
    <property type="project" value="UniProtKB-EC"/>
</dbReference>
<comment type="catalytic activity">
    <reaction evidence="1">
        <text>AMP + H2O = D-ribose 5-phosphate + adenine</text>
        <dbReference type="Rhea" id="RHEA:20129"/>
        <dbReference type="ChEBI" id="CHEBI:15377"/>
        <dbReference type="ChEBI" id="CHEBI:16708"/>
        <dbReference type="ChEBI" id="CHEBI:78346"/>
        <dbReference type="ChEBI" id="CHEBI:456215"/>
        <dbReference type="EC" id="3.2.2.4"/>
    </reaction>
</comment>
<dbReference type="Pfam" id="PF03641">
    <property type="entry name" value="Lysine_decarbox"/>
    <property type="match status" value="1"/>
</dbReference>
<comment type="similarity">
    <text evidence="2 3">Belongs to the LOG family.</text>
</comment>
<dbReference type="InterPro" id="IPR031100">
    <property type="entry name" value="LOG_fam"/>
</dbReference>
<evidence type="ECO:0000256" key="3">
    <source>
        <dbReference type="RuleBase" id="RU363015"/>
    </source>
</evidence>
<protein>
    <recommendedName>
        <fullName evidence="3">Cytokinin riboside 5'-monophosphate phosphoribohydrolase</fullName>
        <ecNumber evidence="3">3.2.2.n1</ecNumber>
    </recommendedName>
</protein>
<dbReference type="EC" id="3.2.2.n1" evidence="3"/>
<dbReference type="EMBL" id="FXAW01000009">
    <property type="protein sequence ID" value="SMG50720.1"/>
    <property type="molecule type" value="Genomic_DNA"/>
</dbReference>
<reference evidence="5" key="1">
    <citation type="submission" date="2017-04" db="EMBL/GenBank/DDBJ databases">
        <authorList>
            <person name="Varghese N."/>
            <person name="Submissions S."/>
        </authorList>
    </citation>
    <scope>NUCLEOTIDE SEQUENCE [LARGE SCALE GENOMIC DNA]</scope>
    <source>
        <strain evidence="5">DSM 4125</strain>
    </source>
</reference>
<keyword evidence="3" id="KW-0203">Cytokinin biosynthesis</keyword>
<organism evidence="4 5">
    <name type="scientific">Marivirga sericea</name>
    <dbReference type="NCBI Taxonomy" id="1028"/>
    <lineage>
        <taxon>Bacteria</taxon>
        <taxon>Pseudomonadati</taxon>
        <taxon>Bacteroidota</taxon>
        <taxon>Cytophagia</taxon>
        <taxon>Cytophagales</taxon>
        <taxon>Marivirgaceae</taxon>
        <taxon>Marivirga</taxon>
    </lineage>
</organism>
<evidence type="ECO:0000313" key="5">
    <source>
        <dbReference type="Proteomes" id="UP000193804"/>
    </source>
</evidence>
<dbReference type="InterPro" id="IPR005269">
    <property type="entry name" value="LOG"/>
</dbReference>
<evidence type="ECO:0000313" key="4">
    <source>
        <dbReference type="EMBL" id="SMG50720.1"/>
    </source>
</evidence>
<sequence length="193" mass="21417">MKRITVFCGSSAGKNGKYSAQAFQLGKLLAQKNIGVVYGGAKIGLMGAVADGTLSENGEVIGVIPDFLQTKEVAHTELSEMIVVESMHERKLKMHDLADGFIALPGGFGTMEELFEILTWGQLGLHSKPVGLLNIEDFYQPLLEMLSQMTAQDFLKEINRDMLLSDHDIDALLRKMEQYQAPETPKWIRETET</sequence>
<dbReference type="GO" id="GO:0009691">
    <property type="term" value="P:cytokinin biosynthetic process"/>
    <property type="evidence" value="ECO:0007669"/>
    <property type="project" value="UniProtKB-UniRule"/>
</dbReference>
<dbReference type="RefSeq" id="WP_085518850.1">
    <property type="nucleotide sequence ID" value="NZ_FXAW01000009.1"/>
</dbReference>
<dbReference type="PANTHER" id="PTHR31223">
    <property type="entry name" value="LOG FAMILY PROTEIN YJL055W"/>
    <property type="match status" value="1"/>
</dbReference>
<dbReference type="GO" id="GO:0005829">
    <property type="term" value="C:cytosol"/>
    <property type="evidence" value="ECO:0007669"/>
    <property type="project" value="TreeGrafter"/>
</dbReference>
<gene>
    <name evidence="4" type="ORF">SAMN05661096_03723</name>
</gene>
<dbReference type="PANTHER" id="PTHR31223:SF70">
    <property type="entry name" value="LOG FAMILY PROTEIN YJL055W"/>
    <property type="match status" value="1"/>
</dbReference>
<keyword evidence="3" id="KW-0378">Hydrolase</keyword>
<proteinExistence type="inferred from homology"/>
<dbReference type="SUPFAM" id="SSF102405">
    <property type="entry name" value="MCP/YpsA-like"/>
    <property type="match status" value="1"/>
</dbReference>
<keyword evidence="5" id="KW-1185">Reference proteome</keyword>
<dbReference type="STRING" id="1028.SAMN05661096_03723"/>
<dbReference type="NCBIfam" id="TIGR00730">
    <property type="entry name" value="Rossman fold protein, TIGR00730 family"/>
    <property type="match status" value="1"/>
</dbReference>
<accession>A0A1X7LAI6</accession>
<dbReference type="AlphaFoldDB" id="A0A1X7LAI6"/>
<dbReference type="Gene3D" id="3.40.50.450">
    <property type="match status" value="1"/>
</dbReference>
<name>A0A1X7LAI6_9BACT</name>
<dbReference type="Proteomes" id="UP000193804">
    <property type="component" value="Unassembled WGS sequence"/>
</dbReference>